<name>A0A5Q0H646_SACSY</name>
<sequence>MVQRRENLGSTPPPPQPPATATSRGTPPRRPTPPRTSEPAEPAEPAQPTRPAQPTPHPTSQPDLEELARRLLDPLGRLLRAELRQGRERTGRLHDRRR</sequence>
<evidence type="ECO:0000313" key="2">
    <source>
        <dbReference type="EMBL" id="QFZ21385.1"/>
    </source>
</evidence>
<feature type="region of interest" description="Disordered" evidence="1">
    <location>
        <begin position="1"/>
        <end position="71"/>
    </location>
</feature>
<reference evidence="3" key="1">
    <citation type="journal article" date="2021" name="Curr. Microbiol.">
        <title>Complete genome of nocamycin-producing strain Saccharothrix syringae NRRL B-16468 reveals the biosynthetic potential for secondary metabolites.</title>
        <authorList>
            <person name="Mo X."/>
            <person name="Yang S."/>
        </authorList>
    </citation>
    <scope>NUCLEOTIDE SEQUENCE [LARGE SCALE GENOMIC DNA]</scope>
    <source>
        <strain evidence="3">ATCC 51364 / DSM 43886 / JCM 6844 / KCTC 9398 / NBRC 14523 / NRRL B-16468 / INA 2240</strain>
    </source>
</reference>
<protein>
    <recommendedName>
        <fullName evidence="4">Extensin</fullName>
    </recommendedName>
</protein>
<proteinExistence type="predicted"/>
<dbReference type="RefSeq" id="WP_153278584.1">
    <property type="nucleotide sequence ID" value="NZ_CP034550.1"/>
</dbReference>
<dbReference type="KEGG" id="ssyi:EKG83_31930"/>
<keyword evidence="3" id="KW-1185">Reference proteome</keyword>
<dbReference type="AlphaFoldDB" id="A0A5Q0H646"/>
<evidence type="ECO:0008006" key="4">
    <source>
        <dbReference type="Google" id="ProtNLM"/>
    </source>
</evidence>
<gene>
    <name evidence="2" type="ORF">EKG83_31930</name>
</gene>
<feature type="compositionally biased region" description="Low complexity" evidence="1">
    <location>
        <begin position="37"/>
        <end position="50"/>
    </location>
</feature>
<evidence type="ECO:0000256" key="1">
    <source>
        <dbReference type="SAM" id="MobiDB-lite"/>
    </source>
</evidence>
<dbReference type="EMBL" id="CP034550">
    <property type="protein sequence ID" value="QFZ21385.1"/>
    <property type="molecule type" value="Genomic_DNA"/>
</dbReference>
<organism evidence="2 3">
    <name type="scientific">Saccharothrix syringae</name>
    <name type="common">Nocardiopsis syringae</name>
    <dbReference type="NCBI Taxonomy" id="103733"/>
    <lineage>
        <taxon>Bacteria</taxon>
        <taxon>Bacillati</taxon>
        <taxon>Actinomycetota</taxon>
        <taxon>Actinomycetes</taxon>
        <taxon>Pseudonocardiales</taxon>
        <taxon>Pseudonocardiaceae</taxon>
        <taxon>Saccharothrix</taxon>
    </lineage>
</organism>
<accession>A0A5Q0H646</accession>
<dbReference type="Proteomes" id="UP000325787">
    <property type="component" value="Chromosome"/>
</dbReference>
<evidence type="ECO:0000313" key="3">
    <source>
        <dbReference type="Proteomes" id="UP000325787"/>
    </source>
</evidence>